<evidence type="ECO:0000256" key="2">
    <source>
        <dbReference type="ARBA" id="ARBA00022801"/>
    </source>
</evidence>
<dbReference type="GO" id="GO:0005975">
    <property type="term" value="P:carbohydrate metabolic process"/>
    <property type="evidence" value="ECO:0007669"/>
    <property type="project" value="InterPro"/>
</dbReference>
<dbReference type="AlphaFoldDB" id="C7Q669"/>
<evidence type="ECO:0000313" key="6">
    <source>
        <dbReference type="EMBL" id="ACU72075.1"/>
    </source>
</evidence>
<reference evidence="6 7" key="1">
    <citation type="journal article" date="2009" name="Stand. Genomic Sci.">
        <title>Complete genome sequence of Catenulispora acidiphila type strain (ID 139908).</title>
        <authorList>
            <person name="Copeland A."/>
            <person name="Lapidus A."/>
            <person name="Glavina Del Rio T."/>
            <person name="Nolan M."/>
            <person name="Lucas S."/>
            <person name="Chen F."/>
            <person name="Tice H."/>
            <person name="Cheng J.F."/>
            <person name="Bruce D."/>
            <person name="Goodwin L."/>
            <person name="Pitluck S."/>
            <person name="Mikhailova N."/>
            <person name="Pati A."/>
            <person name="Ivanova N."/>
            <person name="Mavromatis K."/>
            <person name="Chen A."/>
            <person name="Palaniappan K."/>
            <person name="Chain P."/>
            <person name="Land M."/>
            <person name="Hauser L."/>
            <person name="Chang Y.J."/>
            <person name="Jeffries C.D."/>
            <person name="Chertkov O."/>
            <person name="Brettin T."/>
            <person name="Detter J.C."/>
            <person name="Han C."/>
            <person name="Ali Z."/>
            <person name="Tindall B.J."/>
            <person name="Goker M."/>
            <person name="Bristow J."/>
            <person name="Eisen J.A."/>
            <person name="Markowitz V."/>
            <person name="Hugenholtz P."/>
            <person name="Kyrpides N.C."/>
            <person name="Klenk H.P."/>
        </authorList>
    </citation>
    <scope>NUCLEOTIDE SEQUENCE [LARGE SCALE GENOMIC DNA]</scope>
    <source>
        <strain evidence="7">DSM 44928 / JCM 14897 / NBRC 102108 / NRRL B-24433 / ID139908</strain>
    </source>
</reference>
<accession>C7Q669</accession>
<dbReference type="RefSeq" id="WP_012787368.1">
    <property type="nucleotide sequence ID" value="NC_013131.1"/>
</dbReference>
<evidence type="ECO:0000313" key="7">
    <source>
        <dbReference type="Proteomes" id="UP000000851"/>
    </source>
</evidence>
<dbReference type="PANTHER" id="PTHR30480:SF14">
    <property type="entry name" value="HYDROLASE, PUTATIVE (AFU_ORTHOLOGUE AFUA_4G13770)-RELATED"/>
    <property type="match status" value="1"/>
</dbReference>
<feature type="compositionally biased region" description="Low complexity" evidence="4">
    <location>
        <begin position="33"/>
        <end position="88"/>
    </location>
</feature>
<dbReference type="InterPro" id="IPR017853">
    <property type="entry name" value="GH"/>
</dbReference>
<name>C7Q669_CATAD</name>
<protein>
    <submittedName>
        <fullName evidence="6">Beta-N-acetylhexosaminidase</fullName>
        <ecNumber evidence="6">3.2.1.52</ecNumber>
    </submittedName>
</protein>
<organism evidence="6 7">
    <name type="scientific">Catenulispora acidiphila (strain DSM 44928 / JCM 14897 / NBRC 102108 / NRRL B-24433 / ID139908)</name>
    <dbReference type="NCBI Taxonomy" id="479433"/>
    <lineage>
        <taxon>Bacteria</taxon>
        <taxon>Bacillati</taxon>
        <taxon>Actinomycetota</taxon>
        <taxon>Actinomycetes</taxon>
        <taxon>Catenulisporales</taxon>
        <taxon>Catenulisporaceae</taxon>
        <taxon>Catenulispora</taxon>
    </lineage>
</organism>
<dbReference type="GO" id="GO:0009254">
    <property type="term" value="P:peptidoglycan turnover"/>
    <property type="evidence" value="ECO:0007669"/>
    <property type="project" value="TreeGrafter"/>
</dbReference>
<dbReference type="KEGG" id="cai:Caci_3167"/>
<dbReference type="Pfam" id="PF00933">
    <property type="entry name" value="Glyco_hydro_3"/>
    <property type="match status" value="1"/>
</dbReference>
<dbReference type="STRING" id="479433.Caci_3167"/>
<dbReference type="InterPro" id="IPR050226">
    <property type="entry name" value="NagZ_Beta-hexosaminidase"/>
</dbReference>
<feature type="region of interest" description="Disordered" evidence="4">
    <location>
        <begin position="33"/>
        <end position="104"/>
    </location>
</feature>
<dbReference type="EC" id="3.2.1.52" evidence="6"/>
<gene>
    <name evidence="6" type="ordered locus">Caci_3167</name>
</gene>
<evidence type="ECO:0000256" key="4">
    <source>
        <dbReference type="SAM" id="MobiDB-lite"/>
    </source>
</evidence>
<dbReference type="HOGENOM" id="CLU_008392_0_1_11"/>
<dbReference type="SUPFAM" id="SSF51445">
    <property type="entry name" value="(Trans)glycosidases"/>
    <property type="match status" value="1"/>
</dbReference>
<dbReference type="InterPro" id="IPR036962">
    <property type="entry name" value="Glyco_hydro_3_N_sf"/>
</dbReference>
<evidence type="ECO:0000256" key="3">
    <source>
        <dbReference type="ARBA" id="ARBA00023295"/>
    </source>
</evidence>
<keyword evidence="7" id="KW-1185">Reference proteome</keyword>
<comment type="similarity">
    <text evidence="1">Belongs to the glycosyl hydrolase 3 family.</text>
</comment>
<dbReference type="PROSITE" id="PS51257">
    <property type="entry name" value="PROKAR_LIPOPROTEIN"/>
    <property type="match status" value="1"/>
</dbReference>
<feature type="region of interest" description="Disordered" evidence="4">
    <location>
        <begin position="189"/>
        <end position="213"/>
    </location>
</feature>
<dbReference type="CAZy" id="GH3">
    <property type="family name" value="Glycoside Hydrolase Family 3"/>
</dbReference>
<dbReference type="InParanoid" id="C7Q669"/>
<dbReference type="InterPro" id="IPR001764">
    <property type="entry name" value="Glyco_hydro_3_N"/>
</dbReference>
<proteinExistence type="inferred from homology"/>
<feature type="compositionally biased region" description="Low complexity" evidence="4">
    <location>
        <begin position="203"/>
        <end position="213"/>
    </location>
</feature>
<keyword evidence="3 6" id="KW-0326">Glycosidase</keyword>
<dbReference type="eggNOG" id="COG1472">
    <property type="taxonomic scope" value="Bacteria"/>
</dbReference>
<dbReference type="EMBL" id="CP001700">
    <property type="protein sequence ID" value="ACU72075.1"/>
    <property type="molecule type" value="Genomic_DNA"/>
</dbReference>
<dbReference type="GO" id="GO:0004563">
    <property type="term" value="F:beta-N-acetylhexosaminidase activity"/>
    <property type="evidence" value="ECO:0007669"/>
    <property type="project" value="UniProtKB-EC"/>
</dbReference>
<dbReference type="Proteomes" id="UP000000851">
    <property type="component" value="Chromosome"/>
</dbReference>
<dbReference type="PANTHER" id="PTHR30480">
    <property type="entry name" value="BETA-HEXOSAMINIDASE-RELATED"/>
    <property type="match status" value="1"/>
</dbReference>
<keyword evidence="2 6" id="KW-0378">Hydrolase</keyword>
<dbReference type="Gene3D" id="3.20.20.300">
    <property type="entry name" value="Glycoside hydrolase, family 3, N-terminal domain"/>
    <property type="match status" value="1"/>
</dbReference>
<evidence type="ECO:0000256" key="1">
    <source>
        <dbReference type="ARBA" id="ARBA00005336"/>
    </source>
</evidence>
<evidence type="ECO:0000259" key="5">
    <source>
        <dbReference type="Pfam" id="PF00933"/>
    </source>
</evidence>
<feature type="domain" description="Glycoside hydrolase family 3 N-terminal" evidence="5">
    <location>
        <begin position="126"/>
        <end position="431"/>
    </location>
</feature>
<sequence length="438" mass="43856" precursor="true">MADAGMRSGRGKKTGGVAAVTLVAAVGLLSGACSSGASKPAAQGSSSSSSTTTSSTPTTTSSSSTPTTTSSSSSSSSSAPSSSSSSTTPKPPTTPSSSPAAPGNLTLQQEAGQRVIYSYQGLTPPQHLLTLIRQGDVGGVIFFGGNISSQSQIAGVITELRQAQAASPVHLPLLLMTDQEGGIVKRLPGPPYDSAKQVGQSSNPPGAATAQGTAAGQNMAGVGMNLNLAPVLDVYRTPGNFLDAAQRSFSQNPNTVSQLGSNFIVAQQNTGVAATAKHFPGLGSAPNGANTDEHPVTLTVSLSNLRSIDELPYAAAVQNGLKLVMMSWAIYPALDANRPAGMSSTIVQQELRDRVGFKGVTITDALEAGALQAYGTAGNRALSAAEAGMDLLLCSSGDPAQGDAAAAALVAAVNNGKLSRSGFDAAVGRVDALRGGLK</sequence>